<dbReference type="Gene3D" id="1.10.3720.10">
    <property type="entry name" value="MetI-like"/>
    <property type="match status" value="1"/>
</dbReference>
<dbReference type="RefSeq" id="WP_116755032.1">
    <property type="nucleotide sequence ID" value="NZ_JBHUEX010000001.1"/>
</dbReference>
<evidence type="ECO:0000256" key="3">
    <source>
        <dbReference type="ARBA" id="ARBA00022475"/>
    </source>
</evidence>
<keyword evidence="6 7" id="KW-0472">Membrane</keyword>
<dbReference type="InterPro" id="IPR051393">
    <property type="entry name" value="ABC_transporter_permease"/>
</dbReference>
<feature type="transmembrane region" description="Helical" evidence="7">
    <location>
        <begin position="128"/>
        <end position="149"/>
    </location>
</feature>
<dbReference type="AlphaFoldDB" id="A0A2V1HRS8"/>
<dbReference type="PANTHER" id="PTHR30193:SF37">
    <property type="entry name" value="INNER MEMBRANE ABC TRANSPORTER PERMEASE PROTEIN YCJO"/>
    <property type="match status" value="1"/>
</dbReference>
<dbReference type="Pfam" id="PF00528">
    <property type="entry name" value="BPD_transp_1"/>
    <property type="match status" value="1"/>
</dbReference>
<dbReference type="GO" id="GO:0005886">
    <property type="term" value="C:plasma membrane"/>
    <property type="evidence" value="ECO:0007669"/>
    <property type="project" value="UniProtKB-SubCell"/>
</dbReference>
<proteinExistence type="inferred from homology"/>
<feature type="transmembrane region" description="Helical" evidence="7">
    <location>
        <begin position="34"/>
        <end position="60"/>
    </location>
</feature>
<evidence type="ECO:0000256" key="4">
    <source>
        <dbReference type="ARBA" id="ARBA00022692"/>
    </source>
</evidence>
<gene>
    <name evidence="9" type="ORF">DDQ50_01870</name>
</gene>
<feature type="transmembrane region" description="Helical" evidence="7">
    <location>
        <begin position="287"/>
        <end position="307"/>
    </location>
</feature>
<feature type="transmembrane region" description="Helical" evidence="7">
    <location>
        <begin position="169"/>
        <end position="189"/>
    </location>
</feature>
<dbReference type="SUPFAM" id="SSF161098">
    <property type="entry name" value="MetI-like"/>
    <property type="match status" value="1"/>
</dbReference>
<keyword evidence="5 7" id="KW-1133">Transmembrane helix</keyword>
<keyword evidence="3" id="KW-1003">Cell membrane</keyword>
<feature type="transmembrane region" description="Helical" evidence="7">
    <location>
        <begin position="92"/>
        <end position="116"/>
    </location>
</feature>
<evidence type="ECO:0000256" key="6">
    <source>
        <dbReference type="ARBA" id="ARBA00023136"/>
    </source>
</evidence>
<dbReference type="InterPro" id="IPR035906">
    <property type="entry name" value="MetI-like_sf"/>
</dbReference>
<organism evidence="9 10">
    <name type="scientific">Amnibacterium flavum</name>
    <dbReference type="NCBI Taxonomy" id="2173173"/>
    <lineage>
        <taxon>Bacteria</taxon>
        <taxon>Bacillati</taxon>
        <taxon>Actinomycetota</taxon>
        <taxon>Actinomycetes</taxon>
        <taxon>Micrococcales</taxon>
        <taxon>Microbacteriaceae</taxon>
        <taxon>Amnibacterium</taxon>
    </lineage>
</organism>
<dbReference type="OrthoDB" id="145927at2"/>
<evidence type="ECO:0000313" key="9">
    <source>
        <dbReference type="EMBL" id="PVZ95295.1"/>
    </source>
</evidence>
<feature type="domain" description="ABC transmembrane type-1" evidence="8">
    <location>
        <begin position="87"/>
        <end position="303"/>
    </location>
</feature>
<evidence type="ECO:0000256" key="7">
    <source>
        <dbReference type="RuleBase" id="RU363032"/>
    </source>
</evidence>
<name>A0A2V1HRS8_9MICO</name>
<evidence type="ECO:0000256" key="5">
    <source>
        <dbReference type="ARBA" id="ARBA00022989"/>
    </source>
</evidence>
<dbReference type="CDD" id="cd06261">
    <property type="entry name" value="TM_PBP2"/>
    <property type="match status" value="1"/>
</dbReference>
<evidence type="ECO:0000256" key="2">
    <source>
        <dbReference type="ARBA" id="ARBA00022448"/>
    </source>
</evidence>
<dbReference type="EMBL" id="QEOP01000001">
    <property type="protein sequence ID" value="PVZ95295.1"/>
    <property type="molecule type" value="Genomic_DNA"/>
</dbReference>
<evidence type="ECO:0000259" key="8">
    <source>
        <dbReference type="PROSITE" id="PS50928"/>
    </source>
</evidence>
<accession>A0A2V1HRS8</accession>
<feature type="transmembrane region" description="Helical" evidence="7">
    <location>
        <begin position="230"/>
        <end position="255"/>
    </location>
</feature>
<dbReference type="InterPro" id="IPR000515">
    <property type="entry name" value="MetI-like"/>
</dbReference>
<evidence type="ECO:0000313" key="10">
    <source>
        <dbReference type="Proteomes" id="UP000244893"/>
    </source>
</evidence>
<comment type="similarity">
    <text evidence="7">Belongs to the binding-protein-dependent transport system permease family.</text>
</comment>
<comment type="subcellular location">
    <subcellularLocation>
        <location evidence="1 7">Cell membrane</location>
        <topology evidence="1 7">Multi-pass membrane protein</topology>
    </subcellularLocation>
</comment>
<comment type="caution">
    <text evidence="9">The sequence shown here is derived from an EMBL/GenBank/DDBJ whole genome shotgun (WGS) entry which is preliminary data.</text>
</comment>
<dbReference type="Proteomes" id="UP000244893">
    <property type="component" value="Unassembled WGS sequence"/>
</dbReference>
<keyword evidence="10" id="KW-1185">Reference proteome</keyword>
<reference evidence="9 10" key="1">
    <citation type="submission" date="2018-05" db="EMBL/GenBank/DDBJ databases">
        <title>Amnibacterium sp. M8JJ-5, whole genome shotgun sequence.</title>
        <authorList>
            <person name="Tuo L."/>
        </authorList>
    </citation>
    <scope>NUCLEOTIDE SEQUENCE [LARGE SCALE GENOMIC DNA]</scope>
    <source>
        <strain evidence="9 10">M8JJ-5</strain>
    </source>
</reference>
<evidence type="ECO:0000256" key="1">
    <source>
        <dbReference type="ARBA" id="ARBA00004651"/>
    </source>
</evidence>
<protein>
    <submittedName>
        <fullName evidence="9">Sugar ABC transporter permease</fullName>
    </submittedName>
</protein>
<sequence length="313" mass="33767">MTAPAVASLAAPASAGAAGGRPPKLAPWRRRERMIGLAAVAPAIVLVIGFMIYPVCYAVWISFNKTNGLNFDFIGLGNYTKLLADPLLHKVFLTNIIFLISVPLVIVAALVCSVLLYERIRGWKLFRVLFFVPNVLSTAVIGLMFKSLFSYRGPVNAAIVAAGGTPIDFFSSAGTSIAVIIVALVWSGFGYQTLILLSGLSSINPEIFEAATVDGAGWWKRLWYITLPNIRGVVALVSILNVLYTFTALFGFIFVMTAGGPGYDTTTLDYLIYTLAFSSSRLGEGSALAVMVFLLIGGLTLIQLRFFRATEDD</sequence>
<dbReference type="PROSITE" id="PS50928">
    <property type="entry name" value="ABC_TM1"/>
    <property type="match status" value="1"/>
</dbReference>
<keyword evidence="4 7" id="KW-0812">Transmembrane</keyword>
<dbReference type="PANTHER" id="PTHR30193">
    <property type="entry name" value="ABC TRANSPORTER PERMEASE PROTEIN"/>
    <property type="match status" value="1"/>
</dbReference>
<dbReference type="GO" id="GO:0055085">
    <property type="term" value="P:transmembrane transport"/>
    <property type="evidence" value="ECO:0007669"/>
    <property type="project" value="InterPro"/>
</dbReference>
<keyword evidence="2 7" id="KW-0813">Transport</keyword>